<dbReference type="EMBL" id="BMJE01000006">
    <property type="protein sequence ID" value="GGB82266.1"/>
    <property type="molecule type" value="Genomic_DNA"/>
</dbReference>
<gene>
    <name evidence="1" type="ORF">GCM10007424_22860</name>
</gene>
<evidence type="ECO:0000313" key="1">
    <source>
        <dbReference type="EMBL" id="GGB82266.1"/>
    </source>
</evidence>
<proteinExistence type="predicted"/>
<reference evidence="2" key="1">
    <citation type="journal article" date="2019" name="Int. J. Syst. Evol. Microbiol.">
        <title>The Global Catalogue of Microorganisms (GCM) 10K type strain sequencing project: providing services to taxonomists for standard genome sequencing and annotation.</title>
        <authorList>
            <consortium name="The Broad Institute Genomics Platform"/>
            <consortium name="The Broad Institute Genome Sequencing Center for Infectious Disease"/>
            <person name="Wu L."/>
            <person name="Ma J."/>
        </authorList>
    </citation>
    <scope>NUCLEOTIDE SEQUENCE [LARGE SCALE GENOMIC DNA]</scope>
    <source>
        <strain evidence="2">CGMCC 1.15461</strain>
    </source>
</reference>
<evidence type="ECO:0008006" key="3">
    <source>
        <dbReference type="Google" id="ProtNLM"/>
    </source>
</evidence>
<name>A0ABQ1K2N7_9FLAO</name>
<protein>
    <recommendedName>
        <fullName evidence="3">DUF4369 domain-containing protein</fullName>
    </recommendedName>
</protein>
<sequence length="241" mass="27081">MVVLFPFIVFAQQRELRGRVLAGEVPLHDVYIINATSGQETKTVYGSFSISAQPGDKLVVYSPKINTRKFILHEDAFSDTPYIITVNLTPQELEEVVIDKYQGVDEVTLGLVPADQKQYTYAERQYKAGAGFKAYHLAYILVGGMPLDPLINAMTGRAKMLKSQLETGKKEQLIALAEELYPTDKMVNDLHIPEEYAQGFLFYAVEDESLALALKEGNEKQVTFLMLKLSEEYLASMQVNE</sequence>
<comment type="caution">
    <text evidence="1">The sequence shown here is derived from an EMBL/GenBank/DDBJ whole genome shotgun (WGS) entry which is preliminary data.</text>
</comment>
<organism evidence="1 2">
    <name type="scientific">Flavobacterium suaedae</name>
    <dbReference type="NCBI Taxonomy" id="1767027"/>
    <lineage>
        <taxon>Bacteria</taxon>
        <taxon>Pseudomonadati</taxon>
        <taxon>Bacteroidota</taxon>
        <taxon>Flavobacteriia</taxon>
        <taxon>Flavobacteriales</taxon>
        <taxon>Flavobacteriaceae</taxon>
        <taxon>Flavobacterium</taxon>
    </lineage>
</organism>
<keyword evidence="2" id="KW-1185">Reference proteome</keyword>
<accession>A0ABQ1K2N7</accession>
<evidence type="ECO:0000313" key="2">
    <source>
        <dbReference type="Proteomes" id="UP000615760"/>
    </source>
</evidence>
<dbReference type="Proteomes" id="UP000615760">
    <property type="component" value="Unassembled WGS sequence"/>
</dbReference>